<dbReference type="Proteomes" id="UP001215598">
    <property type="component" value="Unassembled WGS sequence"/>
</dbReference>
<keyword evidence="3" id="KW-1185">Reference proteome</keyword>
<dbReference type="AlphaFoldDB" id="A0AAD7N651"/>
<organism evidence="2 3">
    <name type="scientific">Mycena metata</name>
    <dbReference type="NCBI Taxonomy" id="1033252"/>
    <lineage>
        <taxon>Eukaryota</taxon>
        <taxon>Fungi</taxon>
        <taxon>Dikarya</taxon>
        <taxon>Basidiomycota</taxon>
        <taxon>Agaricomycotina</taxon>
        <taxon>Agaricomycetes</taxon>
        <taxon>Agaricomycetidae</taxon>
        <taxon>Agaricales</taxon>
        <taxon>Marasmiineae</taxon>
        <taxon>Mycenaceae</taxon>
        <taxon>Mycena</taxon>
    </lineage>
</organism>
<dbReference type="Gene3D" id="1.20.930.20">
    <property type="entry name" value="Adaptor protein Cbl, N-terminal domain"/>
    <property type="match status" value="1"/>
</dbReference>
<reference evidence="2" key="1">
    <citation type="submission" date="2023-03" db="EMBL/GenBank/DDBJ databases">
        <title>Massive genome expansion in bonnet fungi (Mycena s.s.) driven by repeated elements and novel gene families across ecological guilds.</title>
        <authorList>
            <consortium name="Lawrence Berkeley National Laboratory"/>
            <person name="Harder C.B."/>
            <person name="Miyauchi S."/>
            <person name="Viragh M."/>
            <person name="Kuo A."/>
            <person name="Thoen E."/>
            <person name="Andreopoulos B."/>
            <person name="Lu D."/>
            <person name="Skrede I."/>
            <person name="Drula E."/>
            <person name="Henrissat B."/>
            <person name="Morin E."/>
            <person name="Kohler A."/>
            <person name="Barry K."/>
            <person name="LaButti K."/>
            <person name="Morin E."/>
            <person name="Salamov A."/>
            <person name="Lipzen A."/>
            <person name="Mereny Z."/>
            <person name="Hegedus B."/>
            <person name="Baldrian P."/>
            <person name="Stursova M."/>
            <person name="Weitz H."/>
            <person name="Taylor A."/>
            <person name="Grigoriev I.V."/>
            <person name="Nagy L.G."/>
            <person name="Martin F."/>
            <person name="Kauserud H."/>
        </authorList>
    </citation>
    <scope>NUCLEOTIDE SEQUENCE</scope>
    <source>
        <strain evidence="2">CBHHK182m</strain>
    </source>
</reference>
<accession>A0AAD7N651</accession>
<evidence type="ECO:0000256" key="1">
    <source>
        <dbReference type="SAM" id="Coils"/>
    </source>
</evidence>
<evidence type="ECO:0000313" key="3">
    <source>
        <dbReference type="Proteomes" id="UP001215598"/>
    </source>
</evidence>
<dbReference type="InterPro" id="IPR036537">
    <property type="entry name" value="Adaptor_Cbl_N_dom_sf"/>
</dbReference>
<gene>
    <name evidence="2" type="ORF">B0H16DRAFT_967951</name>
</gene>
<dbReference type="CDD" id="cd21037">
    <property type="entry name" value="MLKL_NTD"/>
    <property type="match status" value="1"/>
</dbReference>
<evidence type="ECO:0000313" key="2">
    <source>
        <dbReference type="EMBL" id="KAJ7746046.1"/>
    </source>
</evidence>
<feature type="coiled-coil region" evidence="1">
    <location>
        <begin position="67"/>
        <end position="130"/>
    </location>
</feature>
<dbReference type="EMBL" id="JARKIB010000081">
    <property type="protein sequence ID" value="KAJ7746046.1"/>
    <property type="molecule type" value="Genomic_DNA"/>
</dbReference>
<sequence length="181" mass="19775">MSTTSPPSSGPSGPQSIAGRKAFGKSKSDWLAPAILTARTITAAGECAPFPYIKAVSGTVLILLETVEKVKKNREDLKELCNSTTEIVMILYHQIATPGNTVAVKFKDFCEELESYLEAVIHAIQNLQDQSKGFRGRVKEFVKSSSITDEIAGYQQKIQGLCSKLKLLVTVDTNLKCSEYQ</sequence>
<protein>
    <submittedName>
        <fullName evidence="2">Uncharacterized protein</fullName>
    </submittedName>
</protein>
<dbReference type="GO" id="GO:0007166">
    <property type="term" value="P:cell surface receptor signaling pathway"/>
    <property type="evidence" value="ECO:0007669"/>
    <property type="project" value="InterPro"/>
</dbReference>
<comment type="caution">
    <text evidence="2">The sequence shown here is derived from an EMBL/GenBank/DDBJ whole genome shotgun (WGS) entry which is preliminary data.</text>
</comment>
<name>A0AAD7N651_9AGAR</name>
<keyword evidence="1" id="KW-0175">Coiled coil</keyword>
<dbReference type="InterPro" id="IPR059179">
    <property type="entry name" value="MLKL-like_MCAfunc"/>
</dbReference>
<proteinExistence type="predicted"/>